<dbReference type="EMBL" id="HBGO01000282">
    <property type="protein sequence ID" value="CAD9318709.1"/>
    <property type="molecule type" value="Transcribed_RNA"/>
</dbReference>
<feature type="domain" description="Alpha/beta hydrolase fold-5" evidence="2">
    <location>
        <begin position="95"/>
        <end position="269"/>
    </location>
</feature>
<keyword evidence="1" id="KW-1133">Transmembrane helix</keyword>
<dbReference type="InterPro" id="IPR029058">
    <property type="entry name" value="AB_hydrolase_fold"/>
</dbReference>
<evidence type="ECO:0000259" key="2">
    <source>
        <dbReference type="Pfam" id="PF12695"/>
    </source>
</evidence>
<organism evidence="3">
    <name type="scientific">Trieres chinensis</name>
    <name type="common">Marine centric diatom</name>
    <name type="synonym">Odontella sinensis</name>
    <dbReference type="NCBI Taxonomy" id="1514140"/>
    <lineage>
        <taxon>Eukaryota</taxon>
        <taxon>Sar</taxon>
        <taxon>Stramenopiles</taxon>
        <taxon>Ochrophyta</taxon>
        <taxon>Bacillariophyta</taxon>
        <taxon>Mediophyceae</taxon>
        <taxon>Biddulphiophycidae</taxon>
        <taxon>Eupodiscales</taxon>
        <taxon>Parodontellaceae</taxon>
        <taxon>Trieres</taxon>
    </lineage>
</organism>
<dbReference type="GO" id="GO:0016787">
    <property type="term" value="F:hydrolase activity"/>
    <property type="evidence" value="ECO:0007669"/>
    <property type="project" value="InterPro"/>
</dbReference>
<reference evidence="3" key="1">
    <citation type="submission" date="2021-01" db="EMBL/GenBank/DDBJ databases">
        <authorList>
            <person name="Corre E."/>
            <person name="Pelletier E."/>
            <person name="Niang G."/>
            <person name="Scheremetjew M."/>
            <person name="Finn R."/>
            <person name="Kale V."/>
            <person name="Holt S."/>
            <person name="Cochrane G."/>
            <person name="Meng A."/>
            <person name="Brown T."/>
            <person name="Cohen L."/>
        </authorList>
    </citation>
    <scope>NUCLEOTIDE SEQUENCE</scope>
    <source>
        <strain evidence="3">Grunow 1884</strain>
    </source>
</reference>
<gene>
    <name evidence="3" type="ORF">OSIN01602_LOCUS129</name>
</gene>
<protein>
    <recommendedName>
        <fullName evidence="2">Alpha/beta hydrolase fold-5 domain-containing protein</fullName>
    </recommendedName>
</protein>
<dbReference type="Pfam" id="PF12695">
    <property type="entry name" value="Abhydrolase_5"/>
    <property type="match status" value="1"/>
</dbReference>
<dbReference type="InterPro" id="IPR029059">
    <property type="entry name" value="AB_hydrolase_5"/>
</dbReference>
<keyword evidence="1" id="KW-0812">Transmembrane</keyword>
<name>A0A7S1YTE8_TRICV</name>
<evidence type="ECO:0000256" key="1">
    <source>
        <dbReference type="SAM" id="Phobius"/>
    </source>
</evidence>
<accession>A0A7S1YTE8</accession>
<feature type="transmembrane region" description="Helical" evidence="1">
    <location>
        <begin position="337"/>
        <end position="354"/>
    </location>
</feature>
<proteinExistence type="predicted"/>
<keyword evidence="1" id="KW-0472">Membrane</keyword>
<evidence type="ECO:0000313" key="3">
    <source>
        <dbReference type="EMBL" id="CAD9318709.1"/>
    </source>
</evidence>
<dbReference type="AlphaFoldDB" id="A0A7S1YTE8"/>
<dbReference type="SUPFAM" id="SSF53474">
    <property type="entry name" value="alpha/beta-Hydrolases"/>
    <property type="match status" value="1"/>
</dbReference>
<dbReference type="Gene3D" id="3.40.50.1820">
    <property type="entry name" value="alpha/beta hydrolase"/>
    <property type="match status" value="1"/>
</dbReference>
<sequence>MTTPNEFVDFLFASRTGALGRYDDRRLQWTLPDYTSPPLPDALAATPAAYRDDDAIEKMRLAAANGTCSDDPNLCQIAFVPDPTVWSADSMKLGVLFYGGALVDPRGYSVLADKLANEYGLPTMIAVFEADIPPSLCSADRLDLARERAAEVTPSVEKWIVAGHSYGGVAAAGTAWLGLVNSTTAADSVVTGLVLLASDVQPAVSCDPLGYEGMNFTSLPDFKVAAVVASNDMVLNMTRWQENAKYLSEDALKVEIEGGNHAQFGSYNNSERVAILGPRQKDGNTTITPLEQWTIVVDSIYEVAKRTGVALPERLTEAPTMAPTLAPHSAATVAGSSSWSLMLLTLFVVMITALRR</sequence>